<feature type="non-terminal residue" evidence="1">
    <location>
        <position position="126"/>
    </location>
</feature>
<organism evidence="1 3">
    <name type="scientific">Mycena alexandri</name>
    <dbReference type="NCBI Taxonomy" id="1745969"/>
    <lineage>
        <taxon>Eukaryota</taxon>
        <taxon>Fungi</taxon>
        <taxon>Dikarya</taxon>
        <taxon>Basidiomycota</taxon>
        <taxon>Agaricomycotina</taxon>
        <taxon>Agaricomycetes</taxon>
        <taxon>Agaricomycetidae</taxon>
        <taxon>Agaricales</taxon>
        <taxon>Marasmiineae</taxon>
        <taxon>Mycenaceae</taxon>
        <taxon>Mycena</taxon>
    </lineage>
</organism>
<protein>
    <submittedName>
        <fullName evidence="1">Uncharacterized protein</fullName>
    </submittedName>
</protein>
<keyword evidence="3" id="KW-1185">Reference proteome</keyword>
<gene>
    <name evidence="2" type="ORF">C8F04DRAFT_906840</name>
    <name evidence="1" type="ORF">C8F04DRAFT_915529</name>
</gene>
<name>A0AAD6TAB1_9AGAR</name>
<comment type="caution">
    <text evidence="1">The sequence shown here is derived from an EMBL/GenBank/DDBJ whole genome shotgun (WGS) entry which is preliminary data.</text>
</comment>
<dbReference type="Gene3D" id="3.60.130.30">
    <property type="match status" value="1"/>
</dbReference>
<reference evidence="1" key="1">
    <citation type="submission" date="2023-03" db="EMBL/GenBank/DDBJ databases">
        <title>Massive genome expansion in bonnet fungi (Mycena s.s.) driven by repeated elements and novel gene families across ecological guilds.</title>
        <authorList>
            <consortium name="Lawrence Berkeley National Laboratory"/>
            <person name="Harder C.B."/>
            <person name="Miyauchi S."/>
            <person name="Viragh M."/>
            <person name="Kuo A."/>
            <person name="Thoen E."/>
            <person name="Andreopoulos B."/>
            <person name="Lu D."/>
            <person name="Skrede I."/>
            <person name="Drula E."/>
            <person name="Henrissat B."/>
            <person name="Morin E."/>
            <person name="Kohler A."/>
            <person name="Barry K."/>
            <person name="LaButti K."/>
            <person name="Morin E."/>
            <person name="Salamov A."/>
            <person name="Lipzen A."/>
            <person name="Mereny Z."/>
            <person name="Hegedus B."/>
            <person name="Baldrian P."/>
            <person name="Stursova M."/>
            <person name="Weitz H."/>
            <person name="Taylor A."/>
            <person name="Grigoriev I.V."/>
            <person name="Nagy L.G."/>
            <person name="Martin F."/>
            <person name="Kauserud H."/>
        </authorList>
    </citation>
    <scope>NUCLEOTIDE SEQUENCE</scope>
    <source>
        <strain evidence="1">CBHHK200</strain>
    </source>
</reference>
<evidence type="ECO:0000313" key="1">
    <source>
        <dbReference type="EMBL" id="KAJ7040212.1"/>
    </source>
</evidence>
<dbReference type="EMBL" id="JARJCM010000022">
    <property type="protein sequence ID" value="KAJ7040212.1"/>
    <property type="molecule type" value="Genomic_DNA"/>
</dbReference>
<dbReference type="AlphaFoldDB" id="A0AAD6TAB1"/>
<accession>A0AAD6TAB1</accession>
<proteinExistence type="predicted"/>
<feature type="non-terminal residue" evidence="1">
    <location>
        <position position="1"/>
    </location>
</feature>
<dbReference type="EMBL" id="JARJCM010000022">
    <property type="protein sequence ID" value="KAJ7040221.1"/>
    <property type="molecule type" value="Genomic_DNA"/>
</dbReference>
<evidence type="ECO:0000313" key="2">
    <source>
        <dbReference type="EMBL" id="KAJ7040221.1"/>
    </source>
</evidence>
<evidence type="ECO:0000313" key="3">
    <source>
        <dbReference type="Proteomes" id="UP001218188"/>
    </source>
</evidence>
<sequence>SSVFSAATLELGGPHLRATNSGHEPTTWSVLVALGNFVARLGGHIILWDLGFVVQFPAGSSILLPTGLIRYSFVKVREGETRYSVVQFAGSGVTHWLQNGRRTDIDFAVDATREQHDAREARRELA</sequence>
<dbReference type="Proteomes" id="UP001218188">
    <property type="component" value="Unassembled WGS sequence"/>
</dbReference>